<dbReference type="AlphaFoldDB" id="A0A139WEP9"/>
<reference evidence="2 3" key="2">
    <citation type="journal article" date="2010" name="Nucleic Acids Res.">
        <title>BeetleBase in 2010: revisions to provide comprehensive genomic information for Tribolium castaneum.</title>
        <authorList>
            <person name="Kim H.S."/>
            <person name="Murphy T."/>
            <person name="Xia J."/>
            <person name="Caragea D."/>
            <person name="Park Y."/>
            <person name="Beeman R.W."/>
            <person name="Lorenzen M.D."/>
            <person name="Butcher S."/>
            <person name="Manak J.R."/>
            <person name="Brown S.J."/>
        </authorList>
    </citation>
    <scope>GENOME REANNOTATION</scope>
    <source>
        <strain evidence="2 3">Georgia GA2</strain>
    </source>
</reference>
<name>A0A139WEP9_TRICA</name>
<dbReference type="GO" id="GO:0005856">
    <property type="term" value="C:cytoskeleton"/>
    <property type="evidence" value="ECO:0000318"/>
    <property type="project" value="GO_Central"/>
</dbReference>
<dbReference type="InterPro" id="IPR010736">
    <property type="entry name" value="SHIPPO-rpt"/>
</dbReference>
<dbReference type="eggNOG" id="ENOG502S4DJ">
    <property type="taxonomic scope" value="Eukaryota"/>
</dbReference>
<feature type="region of interest" description="Disordered" evidence="1">
    <location>
        <begin position="1"/>
        <end position="54"/>
    </location>
</feature>
<dbReference type="PANTHER" id="PTHR21580:SF28">
    <property type="entry name" value="BOREALIN N-TERMINAL DOMAIN-CONTAINING PROTEIN-RELATED"/>
    <property type="match status" value="1"/>
</dbReference>
<evidence type="ECO:0000256" key="1">
    <source>
        <dbReference type="SAM" id="MobiDB-lite"/>
    </source>
</evidence>
<dbReference type="EMBL" id="KQ971354">
    <property type="protein sequence ID" value="KYB26440.1"/>
    <property type="molecule type" value="Genomic_DNA"/>
</dbReference>
<evidence type="ECO:0000313" key="2">
    <source>
        <dbReference type="EMBL" id="KYB26440.1"/>
    </source>
</evidence>
<organism evidence="2 3">
    <name type="scientific">Tribolium castaneum</name>
    <name type="common">Red flour beetle</name>
    <dbReference type="NCBI Taxonomy" id="7070"/>
    <lineage>
        <taxon>Eukaryota</taxon>
        <taxon>Metazoa</taxon>
        <taxon>Ecdysozoa</taxon>
        <taxon>Arthropoda</taxon>
        <taxon>Hexapoda</taxon>
        <taxon>Insecta</taxon>
        <taxon>Pterygota</taxon>
        <taxon>Neoptera</taxon>
        <taxon>Endopterygota</taxon>
        <taxon>Coleoptera</taxon>
        <taxon>Polyphaga</taxon>
        <taxon>Cucujiformia</taxon>
        <taxon>Tenebrionidae</taxon>
        <taxon>Tenebrionidae incertae sedis</taxon>
        <taxon>Tribolium</taxon>
    </lineage>
</organism>
<dbReference type="OMA" id="LMGRTQK"/>
<dbReference type="PANTHER" id="PTHR21580">
    <property type="entry name" value="SHIPPO-1-RELATED"/>
    <property type="match status" value="1"/>
</dbReference>
<feature type="compositionally biased region" description="Low complexity" evidence="1">
    <location>
        <begin position="11"/>
        <end position="20"/>
    </location>
</feature>
<gene>
    <name evidence="2" type="primary">AUGUSTUS-3.0.2_34805</name>
    <name evidence="2" type="ORF">TcasGA2_TC034805</name>
</gene>
<dbReference type="InterPro" id="IPR051291">
    <property type="entry name" value="CIMAP"/>
</dbReference>
<accession>A0A139WEP9</accession>
<protein>
    <submittedName>
        <fullName evidence="2">Outer dense fiber protein 3-like protein</fullName>
    </submittedName>
</protein>
<keyword evidence="3" id="KW-1185">Reference proteome</keyword>
<dbReference type="InParanoid" id="A0A139WEP9"/>
<proteinExistence type="predicted"/>
<dbReference type="Proteomes" id="UP000007266">
    <property type="component" value="Linkage group 7"/>
</dbReference>
<feature type="region of interest" description="Disordered" evidence="1">
    <location>
        <begin position="120"/>
        <end position="201"/>
    </location>
</feature>
<dbReference type="OrthoDB" id="429991at2759"/>
<dbReference type="PhylomeDB" id="A0A139WEP9"/>
<evidence type="ECO:0000313" key="3">
    <source>
        <dbReference type="Proteomes" id="UP000007266"/>
    </source>
</evidence>
<dbReference type="KEGG" id="tca:663790"/>
<dbReference type="Pfam" id="PF07004">
    <property type="entry name" value="SHIPPO-rpt"/>
    <property type="match status" value="5"/>
</dbReference>
<sequence length="233" mass="25482">MVRTQIGPGPGKYLLPPLVGYKDHDPSKYRNPQYSMGSKLPLSRKDLGPGPKYNTEYMTNYGKAHPPAYSLASRPNALTGFQGPGPAAYDLQNAPRMKEPRPPAYSMSSRHQAGKAFVTPGPNNYDIPTTLGPKVPDKHANGAFSMSDRYKQSSKEQSPGPAKYDPTSPNAYKNKPPAYSMSIKHKALQDRGTYPGPSNYYPKLPGKGGFSFGLKTDNPPYITPDDDMPCVNK</sequence>
<reference evidence="2 3" key="1">
    <citation type="journal article" date="2008" name="Nature">
        <title>The genome of the model beetle and pest Tribolium castaneum.</title>
        <authorList>
            <consortium name="Tribolium Genome Sequencing Consortium"/>
            <person name="Richards S."/>
            <person name="Gibbs R.A."/>
            <person name="Weinstock G.M."/>
            <person name="Brown S.J."/>
            <person name="Denell R."/>
            <person name="Beeman R.W."/>
            <person name="Gibbs R."/>
            <person name="Beeman R.W."/>
            <person name="Brown S.J."/>
            <person name="Bucher G."/>
            <person name="Friedrich M."/>
            <person name="Grimmelikhuijzen C.J."/>
            <person name="Klingler M."/>
            <person name="Lorenzen M."/>
            <person name="Richards S."/>
            <person name="Roth S."/>
            <person name="Schroder R."/>
            <person name="Tautz D."/>
            <person name="Zdobnov E.M."/>
            <person name="Muzny D."/>
            <person name="Gibbs R.A."/>
            <person name="Weinstock G.M."/>
            <person name="Attaway T."/>
            <person name="Bell S."/>
            <person name="Buhay C.J."/>
            <person name="Chandrabose M.N."/>
            <person name="Chavez D."/>
            <person name="Clerk-Blankenburg K.P."/>
            <person name="Cree A."/>
            <person name="Dao M."/>
            <person name="Davis C."/>
            <person name="Chacko J."/>
            <person name="Dinh H."/>
            <person name="Dugan-Rocha S."/>
            <person name="Fowler G."/>
            <person name="Garner T.T."/>
            <person name="Garnes J."/>
            <person name="Gnirke A."/>
            <person name="Hawes A."/>
            <person name="Hernandez J."/>
            <person name="Hines S."/>
            <person name="Holder M."/>
            <person name="Hume J."/>
            <person name="Jhangiani S.N."/>
            <person name="Joshi V."/>
            <person name="Khan Z.M."/>
            <person name="Jackson L."/>
            <person name="Kovar C."/>
            <person name="Kowis A."/>
            <person name="Lee S."/>
            <person name="Lewis L.R."/>
            <person name="Margolis J."/>
            <person name="Morgan M."/>
            <person name="Nazareth L.V."/>
            <person name="Nguyen N."/>
            <person name="Okwuonu G."/>
            <person name="Parker D."/>
            <person name="Richards S."/>
            <person name="Ruiz S.J."/>
            <person name="Santibanez J."/>
            <person name="Savard J."/>
            <person name="Scherer S.E."/>
            <person name="Schneider B."/>
            <person name="Sodergren E."/>
            <person name="Tautz D."/>
            <person name="Vattahil S."/>
            <person name="Villasana D."/>
            <person name="White C.S."/>
            <person name="Wright R."/>
            <person name="Park Y."/>
            <person name="Beeman R.W."/>
            <person name="Lord J."/>
            <person name="Oppert B."/>
            <person name="Lorenzen M."/>
            <person name="Brown S."/>
            <person name="Wang L."/>
            <person name="Savard J."/>
            <person name="Tautz D."/>
            <person name="Richards S."/>
            <person name="Weinstock G."/>
            <person name="Gibbs R.A."/>
            <person name="Liu Y."/>
            <person name="Worley K."/>
            <person name="Weinstock G."/>
            <person name="Elsik C.G."/>
            <person name="Reese J.T."/>
            <person name="Elhaik E."/>
            <person name="Landan G."/>
            <person name="Graur D."/>
            <person name="Arensburger P."/>
            <person name="Atkinson P."/>
            <person name="Beeman R.W."/>
            <person name="Beidler J."/>
            <person name="Brown S.J."/>
            <person name="Demuth J.P."/>
            <person name="Drury D.W."/>
            <person name="Du Y.Z."/>
            <person name="Fujiwara H."/>
            <person name="Lorenzen M."/>
            <person name="Maselli V."/>
            <person name="Osanai M."/>
            <person name="Park Y."/>
            <person name="Robertson H.M."/>
            <person name="Tu Z."/>
            <person name="Wang J.J."/>
            <person name="Wang S."/>
            <person name="Richards S."/>
            <person name="Song H."/>
            <person name="Zhang L."/>
            <person name="Sodergren E."/>
            <person name="Werner D."/>
            <person name="Stanke M."/>
            <person name="Morgenstern B."/>
            <person name="Solovyev V."/>
            <person name="Kosarev P."/>
            <person name="Brown G."/>
            <person name="Chen H.C."/>
            <person name="Ermolaeva O."/>
            <person name="Hlavina W."/>
            <person name="Kapustin Y."/>
            <person name="Kiryutin B."/>
            <person name="Kitts P."/>
            <person name="Maglott D."/>
            <person name="Pruitt K."/>
            <person name="Sapojnikov V."/>
            <person name="Souvorov A."/>
            <person name="Mackey A.J."/>
            <person name="Waterhouse R.M."/>
            <person name="Wyder S."/>
            <person name="Zdobnov E.M."/>
            <person name="Zdobnov E.M."/>
            <person name="Wyder S."/>
            <person name="Kriventseva E.V."/>
            <person name="Kadowaki T."/>
            <person name="Bork P."/>
            <person name="Aranda M."/>
            <person name="Bao R."/>
            <person name="Beermann A."/>
            <person name="Berns N."/>
            <person name="Bolognesi R."/>
            <person name="Bonneton F."/>
            <person name="Bopp D."/>
            <person name="Brown S.J."/>
            <person name="Bucher G."/>
            <person name="Butts T."/>
            <person name="Chaumot A."/>
            <person name="Denell R.E."/>
            <person name="Ferrier D.E."/>
            <person name="Friedrich M."/>
            <person name="Gordon C.M."/>
            <person name="Jindra M."/>
            <person name="Klingler M."/>
            <person name="Lan Q."/>
            <person name="Lattorff H.M."/>
            <person name="Laudet V."/>
            <person name="von Levetsow C."/>
            <person name="Liu Z."/>
            <person name="Lutz R."/>
            <person name="Lynch J.A."/>
            <person name="da Fonseca R.N."/>
            <person name="Posnien N."/>
            <person name="Reuter R."/>
            <person name="Roth S."/>
            <person name="Savard J."/>
            <person name="Schinko J.B."/>
            <person name="Schmitt C."/>
            <person name="Schoppmeier M."/>
            <person name="Schroder R."/>
            <person name="Shippy T.D."/>
            <person name="Simonnet F."/>
            <person name="Marques-Souza H."/>
            <person name="Tautz D."/>
            <person name="Tomoyasu Y."/>
            <person name="Trauner J."/>
            <person name="Van der Zee M."/>
            <person name="Vervoort M."/>
            <person name="Wittkopp N."/>
            <person name="Wimmer E.A."/>
            <person name="Yang X."/>
            <person name="Jones A.K."/>
            <person name="Sattelle D.B."/>
            <person name="Ebert P.R."/>
            <person name="Nelson D."/>
            <person name="Scott J.G."/>
            <person name="Beeman R.W."/>
            <person name="Muthukrishnan S."/>
            <person name="Kramer K.J."/>
            <person name="Arakane Y."/>
            <person name="Beeman R.W."/>
            <person name="Zhu Q."/>
            <person name="Hogenkamp D."/>
            <person name="Dixit R."/>
            <person name="Oppert B."/>
            <person name="Jiang H."/>
            <person name="Zou Z."/>
            <person name="Marshall J."/>
            <person name="Elpidina E."/>
            <person name="Vinokurov K."/>
            <person name="Oppert C."/>
            <person name="Zou Z."/>
            <person name="Evans J."/>
            <person name="Lu Z."/>
            <person name="Zhao P."/>
            <person name="Sumathipala N."/>
            <person name="Altincicek B."/>
            <person name="Vilcinskas A."/>
            <person name="Williams M."/>
            <person name="Hultmark D."/>
            <person name="Hetru C."/>
            <person name="Jiang H."/>
            <person name="Grimmelikhuijzen C.J."/>
            <person name="Hauser F."/>
            <person name="Cazzamali G."/>
            <person name="Williamson M."/>
            <person name="Park Y."/>
            <person name="Li B."/>
            <person name="Tanaka Y."/>
            <person name="Predel R."/>
            <person name="Neupert S."/>
            <person name="Schachtner J."/>
            <person name="Verleyen P."/>
            <person name="Raible F."/>
            <person name="Bork P."/>
            <person name="Friedrich M."/>
            <person name="Walden K.K."/>
            <person name="Robertson H.M."/>
            <person name="Angeli S."/>
            <person name="Foret S."/>
            <person name="Bucher G."/>
            <person name="Schuetz S."/>
            <person name="Maleszka R."/>
            <person name="Wimmer E.A."/>
            <person name="Beeman R.W."/>
            <person name="Lorenzen M."/>
            <person name="Tomoyasu Y."/>
            <person name="Miller S.C."/>
            <person name="Grossmann D."/>
            <person name="Bucher G."/>
        </authorList>
    </citation>
    <scope>NUCLEOTIDE SEQUENCE [LARGE SCALE GENOMIC DNA]</scope>
    <source>
        <strain evidence="2 3">Georgia GA2</strain>
    </source>
</reference>